<evidence type="ECO:0000256" key="10">
    <source>
        <dbReference type="SAM" id="Phobius"/>
    </source>
</evidence>
<dbReference type="PANTHER" id="PTHR45436">
    <property type="entry name" value="SENSOR HISTIDINE KINASE YKOH"/>
    <property type="match status" value="1"/>
</dbReference>
<evidence type="ECO:0000259" key="11">
    <source>
        <dbReference type="PROSITE" id="PS50109"/>
    </source>
</evidence>
<evidence type="ECO:0000256" key="6">
    <source>
        <dbReference type="ARBA" id="ARBA00022692"/>
    </source>
</evidence>
<keyword evidence="4" id="KW-0597">Phosphoprotein</keyword>
<dbReference type="InterPro" id="IPR003661">
    <property type="entry name" value="HisK_dim/P_dom"/>
</dbReference>
<dbReference type="Pfam" id="PF02518">
    <property type="entry name" value="HATPase_c"/>
    <property type="match status" value="1"/>
</dbReference>
<evidence type="ECO:0000256" key="2">
    <source>
        <dbReference type="ARBA" id="ARBA00004370"/>
    </source>
</evidence>
<dbReference type="SMART" id="SM00388">
    <property type="entry name" value="HisKA"/>
    <property type="match status" value="1"/>
</dbReference>
<dbReference type="PROSITE" id="PS50109">
    <property type="entry name" value="HIS_KIN"/>
    <property type="match status" value="1"/>
</dbReference>
<accession>A0A7H9BML3</accession>
<dbReference type="SUPFAM" id="SSF55874">
    <property type="entry name" value="ATPase domain of HSP90 chaperone/DNA topoisomerase II/histidine kinase"/>
    <property type="match status" value="1"/>
</dbReference>
<dbReference type="InterPro" id="IPR050428">
    <property type="entry name" value="TCS_sensor_his_kinase"/>
</dbReference>
<sequence length="435" mass="47825">MPAAYGAWPWLYAGGASMIGLHASLRRRVALAFAGLTCVSLLALALAILISSQEREEQLIDEVVNRTLDGLTAQWPIKGQIYLPSTLYFYHAPMGQIPAGLPAALANYAIGDGEYVSNGKEFHVGVRELAGERFYVLYDTQVHEQRTQNAYIGVLFAVMVLSLLALGLGYFLAGTILQQLTRLTESVELGKELDTSAALDREVAILAQAIARSRHENQLLLQRERDFTSHVGHELRTPLTRIRTSAEFLRETAQLAVPELKRLSQIEGDVDEMQSRLTALLFLARDIRAVNPVRHDLPLILDAVLAGFAEQKPQVQRQVQLQGDPHIVADPQLLGMLLENLIGNALRYTEQGHIRVSWQDGVLTVSDTGAGIANEDCDRVMQPFERASAVSDGFGLGLAIVQKICDAHGWHCRLQSQIQVGTALTIDTEANHKTA</sequence>
<feature type="transmembrane region" description="Helical" evidence="10">
    <location>
        <begin position="29"/>
        <end position="50"/>
    </location>
</feature>
<dbReference type="RefSeq" id="WP_179356514.1">
    <property type="nucleotide sequence ID" value="NZ_CP058627.1"/>
</dbReference>
<dbReference type="InterPro" id="IPR003594">
    <property type="entry name" value="HATPase_dom"/>
</dbReference>
<keyword evidence="6 10" id="KW-0812">Transmembrane</keyword>
<evidence type="ECO:0000256" key="8">
    <source>
        <dbReference type="ARBA" id="ARBA00022989"/>
    </source>
</evidence>
<dbReference type="InterPro" id="IPR036097">
    <property type="entry name" value="HisK_dim/P_sf"/>
</dbReference>
<dbReference type="CDD" id="cd00082">
    <property type="entry name" value="HisKA"/>
    <property type="match status" value="1"/>
</dbReference>
<dbReference type="AlphaFoldDB" id="A0A7H9BML3"/>
<keyword evidence="7 12" id="KW-0418">Kinase</keyword>
<keyword evidence="8 10" id="KW-1133">Transmembrane helix</keyword>
<evidence type="ECO:0000256" key="9">
    <source>
        <dbReference type="ARBA" id="ARBA00023136"/>
    </source>
</evidence>
<dbReference type="Gene3D" id="1.10.287.130">
    <property type="match status" value="1"/>
</dbReference>
<dbReference type="Gene3D" id="3.30.565.10">
    <property type="entry name" value="Histidine kinase-like ATPase, C-terminal domain"/>
    <property type="match status" value="1"/>
</dbReference>
<evidence type="ECO:0000256" key="4">
    <source>
        <dbReference type="ARBA" id="ARBA00022553"/>
    </source>
</evidence>
<evidence type="ECO:0000256" key="1">
    <source>
        <dbReference type="ARBA" id="ARBA00000085"/>
    </source>
</evidence>
<reference evidence="12 13" key="1">
    <citation type="submission" date="2020-07" db="EMBL/GenBank/DDBJ databases">
        <title>Complete genome sequence of Chitinibacter sp. 2T18.</title>
        <authorList>
            <person name="Bae J.-W."/>
            <person name="Choi J.-W."/>
        </authorList>
    </citation>
    <scope>NUCLEOTIDE SEQUENCE [LARGE SCALE GENOMIC DNA]</scope>
    <source>
        <strain evidence="12 13">2T18</strain>
    </source>
</reference>
<evidence type="ECO:0000313" key="13">
    <source>
        <dbReference type="Proteomes" id="UP000509597"/>
    </source>
</evidence>
<dbReference type="EC" id="2.7.13.3" evidence="3"/>
<dbReference type="KEGG" id="chiz:HQ393_15985"/>
<evidence type="ECO:0000256" key="3">
    <source>
        <dbReference type="ARBA" id="ARBA00012438"/>
    </source>
</evidence>
<dbReference type="PANTHER" id="PTHR45436:SF16">
    <property type="entry name" value="HISTIDINE KINASE"/>
    <property type="match status" value="1"/>
</dbReference>
<organism evidence="12 13">
    <name type="scientific">Chitinibacter bivalviorum</name>
    <dbReference type="NCBI Taxonomy" id="2739434"/>
    <lineage>
        <taxon>Bacteria</taxon>
        <taxon>Pseudomonadati</taxon>
        <taxon>Pseudomonadota</taxon>
        <taxon>Betaproteobacteria</taxon>
        <taxon>Neisseriales</taxon>
        <taxon>Chitinibacteraceae</taxon>
        <taxon>Chitinibacter</taxon>
    </lineage>
</organism>
<comment type="catalytic activity">
    <reaction evidence="1">
        <text>ATP + protein L-histidine = ADP + protein N-phospho-L-histidine.</text>
        <dbReference type="EC" id="2.7.13.3"/>
    </reaction>
</comment>
<dbReference type="CDD" id="cd00075">
    <property type="entry name" value="HATPase"/>
    <property type="match status" value="1"/>
</dbReference>
<gene>
    <name evidence="12" type="ORF">HQ393_15985</name>
</gene>
<dbReference type="InterPro" id="IPR036890">
    <property type="entry name" value="HATPase_C_sf"/>
</dbReference>
<dbReference type="PRINTS" id="PR00344">
    <property type="entry name" value="BCTRLSENSOR"/>
</dbReference>
<dbReference type="InterPro" id="IPR004358">
    <property type="entry name" value="Sig_transdc_His_kin-like_C"/>
</dbReference>
<dbReference type="SUPFAM" id="SSF47384">
    <property type="entry name" value="Homodimeric domain of signal transducing histidine kinase"/>
    <property type="match status" value="1"/>
</dbReference>
<comment type="subcellular location">
    <subcellularLocation>
        <location evidence="2">Membrane</location>
    </subcellularLocation>
</comment>
<evidence type="ECO:0000313" key="12">
    <source>
        <dbReference type="EMBL" id="QLG89626.1"/>
    </source>
</evidence>
<dbReference type="GO" id="GO:0000155">
    <property type="term" value="F:phosphorelay sensor kinase activity"/>
    <property type="evidence" value="ECO:0007669"/>
    <property type="project" value="InterPro"/>
</dbReference>
<dbReference type="Proteomes" id="UP000509597">
    <property type="component" value="Chromosome"/>
</dbReference>
<keyword evidence="13" id="KW-1185">Reference proteome</keyword>
<proteinExistence type="predicted"/>
<feature type="transmembrane region" description="Helical" evidence="10">
    <location>
        <begin position="150"/>
        <end position="173"/>
    </location>
</feature>
<dbReference type="SMART" id="SM00387">
    <property type="entry name" value="HATPase_c"/>
    <property type="match status" value="1"/>
</dbReference>
<name>A0A7H9BML3_9NEIS</name>
<protein>
    <recommendedName>
        <fullName evidence="3">histidine kinase</fullName>
        <ecNumber evidence="3">2.7.13.3</ecNumber>
    </recommendedName>
</protein>
<evidence type="ECO:0000256" key="5">
    <source>
        <dbReference type="ARBA" id="ARBA00022679"/>
    </source>
</evidence>
<dbReference type="Pfam" id="PF00512">
    <property type="entry name" value="HisKA"/>
    <property type="match status" value="1"/>
</dbReference>
<dbReference type="EMBL" id="CP058627">
    <property type="protein sequence ID" value="QLG89626.1"/>
    <property type="molecule type" value="Genomic_DNA"/>
</dbReference>
<dbReference type="GO" id="GO:0005886">
    <property type="term" value="C:plasma membrane"/>
    <property type="evidence" value="ECO:0007669"/>
    <property type="project" value="TreeGrafter"/>
</dbReference>
<feature type="domain" description="Histidine kinase" evidence="11">
    <location>
        <begin position="230"/>
        <end position="432"/>
    </location>
</feature>
<keyword evidence="5" id="KW-0808">Transferase</keyword>
<keyword evidence="9 10" id="KW-0472">Membrane</keyword>
<dbReference type="InterPro" id="IPR005467">
    <property type="entry name" value="His_kinase_dom"/>
</dbReference>
<evidence type="ECO:0000256" key="7">
    <source>
        <dbReference type="ARBA" id="ARBA00022777"/>
    </source>
</evidence>